<evidence type="ECO:0000259" key="5">
    <source>
        <dbReference type="PROSITE" id="PS50931"/>
    </source>
</evidence>
<evidence type="ECO:0000313" key="7">
    <source>
        <dbReference type="Proteomes" id="UP000680588"/>
    </source>
</evidence>
<gene>
    <name evidence="6" type="ORF">KG104_11175</name>
</gene>
<dbReference type="InterPro" id="IPR036390">
    <property type="entry name" value="WH_DNA-bd_sf"/>
</dbReference>
<dbReference type="EMBL" id="CP076456">
    <property type="protein sequence ID" value="QWQ35081.1"/>
    <property type="molecule type" value="Genomic_DNA"/>
</dbReference>
<keyword evidence="7" id="KW-1185">Reference proteome</keyword>
<dbReference type="RefSeq" id="WP_207347048.1">
    <property type="nucleotide sequence ID" value="NZ_CP076456.1"/>
</dbReference>
<protein>
    <submittedName>
        <fullName evidence="6">LysR family transcriptional regulator</fullName>
    </submittedName>
</protein>
<dbReference type="GO" id="GO:0003700">
    <property type="term" value="F:DNA-binding transcription factor activity"/>
    <property type="evidence" value="ECO:0007669"/>
    <property type="project" value="InterPro"/>
</dbReference>
<dbReference type="Gene3D" id="1.10.10.10">
    <property type="entry name" value="Winged helix-like DNA-binding domain superfamily/Winged helix DNA-binding domain"/>
    <property type="match status" value="1"/>
</dbReference>
<evidence type="ECO:0000256" key="2">
    <source>
        <dbReference type="ARBA" id="ARBA00023015"/>
    </source>
</evidence>
<dbReference type="PANTHER" id="PTHR30346">
    <property type="entry name" value="TRANSCRIPTIONAL DUAL REGULATOR HCAR-RELATED"/>
    <property type="match status" value="1"/>
</dbReference>
<dbReference type="PROSITE" id="PS50931">
    <property type="entry name" value="HTH_LYSR"/>
    <property type="match status" value="1"/>
</dbReference>
<name>A0A975S4X1_9MICC</name>
<dbReference type="Gene3D" id="3.40.190.10">
    <property type="entry name" value="Periplasmic binding protein-like II"/>
    <property type="match status" value="2"/>
</dbReference>
<evidence type="ECO:0000313" key="6">
    <source>
        <dbReference type="EMBL" id="QWQ35081.1"/>
    </source>
</evidence>
<proteinExistence type="inferred from homology"/>
<evidence type="ECO:0000256" key="1">
    <source>
        <dbReference type="ARBA" id="ARBA00009437"/>
    </source>
</evidence>
<sequence>MLSTSGLRALAAFVDHGTFGGAADVLGYAQSTISQQIRTLERDAGGLLFDRNAGPSRSRLTSLGRVMEHHARRVLHELDTAEQAVIDHREGTGRLTIGTFQAVTTMLLPALVRSLTEESPHATITIVESEGPRPDLTSTDLCFFDSPPQRPDHGRRIVADEHLLLAPLGTFPAGTIELDRLRGRRMVALPPICDQARVERALADADIATEIVFRTADNHALTAMVEAGAGCAILPALSISPSAGITIHRLQPSIPDRQIWAQWSGSFSPLAERALSHATAARTRLLAEAADRVATR</sequence>
<dbReference type="GO" id="GO:0003677">
    <property type="term" value="F:DNA binding"/>
    <property type="evidence" value="ECO:0007669"/>
    <property type="project" value="UniProtKB-KW"/>
</dbReference>
<organism evidence="6 7">
    <name type="scientific">Arthrobacter sunyaminii</name>
    <dbReference type="NCBI Taxonomy" id="2816859"/>
    <lineage>
        <taxon>Bacteria</taxon>
        <taxon>Bacillati</taxon>
        <taxon>Actinomycetota</taxon>
        <taxon>Actinomycetes</taxon>
        <taxon>Micrococcales</taxon>
        <taxon>Micrococcaceae</taxon>
        <taxon>Arthrobacter</taxon>
    </lineage>
</organism>
<dbReference type="Proteomes" id="UP000680588">
    <property type="component" value="Chromosome"/>
</dbReference>
<keyword evidence="4" id="KW-0804">Transcription</keyword>
<reference evidence="6" key="1">
    <citation type="submission" date="2021-06" db="EMBL/GenBank/DDBJ databases">
        <title>Novel species in genus Arthrobacter.</title>
        <authorList>
            <person name="Zhang G."/>
        </authorList>
    </citation>
    <scope>NUCLEOTIDE SEQUENCE</scope>
    <source>
        <strain evidence="6">Zg-ZUI122</strain>
    </source>
</reference>
<dbReference type="AlphaFoldDB" id="A0A975S4X1"/>
<evidence type="ECO:0000256" key="3">
    <source>
        <dbReference type="ARBA" id="ARBA00023125"/>
    </source>
</evidence>
<dbReference type="Pfam" id="PF00126">
    <property type="entry name" value="HTH_1"/>
    <property type="match status" value="1"/>
</dbReference>
<dbReference type="GO" id="GO:0032993">
    <property type="term" value="C:protein-DNA complex"/>
    <property type="evidence" value="ECO:0007669"/>
    <property type="project" value="TreeGrafter"/>
</dbReference>
<dbReference type="Pfam" id="PF03466">
    <property type="entry name" value="LysR_substrate"/>
    <property type="match status" value="1"/>
</dbReference>
<dbReference type="InterPro" id="IPR000847">
    <property type="entry name" value="LysR_HTH_N"/>
</dbReference>
<keyword evidence="2" id="KW-0805">Transcription regulation</keyword>
<dbReference type="PANTHER" id="PTHR30346:SF29">
    <property type="entry name" value="LYSR SUBSTRATE-BINDING"/>
    <property type="match status" value="1"/>
</dbReference>
<dbReference type="KEGG" id="asun:KG104_11175"/>
<evidence type="ECO:0000256" key="4">
    <source>
        <dbReference type="ARBA" id="ARBA00023163"/>
    </source>
</evidence>
<accession>A0A975S4X1</accession>
<dbReference type="InterPro" id="IPR036388">
    <property type="entry name" value="WH-like_DNA-bd_sf"/>
</dbReference>
<comment type="similarity">
    <text evidence="1">Belongs to the LysR transcriptional regulatory family.</text>
</comment>
<dbReference type="CDD" id="cd05466">
    <property type="entry name" value="PBP2_LTTR_substrate"/>
    <property type="match status" value="1"/>
</dbReference>
<keyword evidence="3" id="KW-0238">DNA-binding</keyword>
<dbReference type="SUPFAM" id="SSF53850">
    <property type="entry name" value="Periplasmic binding protein-like II"/>
    <property type="match status" value="1"/>
</dbReference>
<dbReference type="SUPFAM" id="SSF46785">
    <property type="entry name" value="Winged helix' DNA-binding domain"/>
    <property type="match status" value="1"/>
</dbReference>
<feature type="domain" description="HTH lysR-type" evidence="5">
    <location>
        <begin position="1"/>
        <end position="61"/>
    </location>
</feature>
<dbReference type="InterPro" id="IPR005119">
    <property type="entry name" value="LysR_subst-bd"/>
</dbReference>